<dbReference type="PANTHER" id="PTHR33619:SF3">
    <property type="entry name" value="POLYSACCHARIDE EXPORT PROTEIN GFCE-RELATED"/>
    <property type="match status" value="1"/>
</dbReference>
<dbReference type="InterPro" id="IPR049712">
    <property type="entry name" value="Poly_export"/>
</dbReference>
<organism evidence="6 7">
    <name type="scientific">Sphingomonas endophytica</name>
    <dbReference type="NCBI Taxonomy" id="869719"/>
    <lineage>
        <taxon>Bacteria</taxon>
        <taxon>Pseudomonadati</taxon>
        <taxon>Pseudomonadota</taxon>
        <taxon>Alphaproteobacteria</taxon>
        <taxon>Sphingomonadales</taxon>
        <taxon>Sphingomonadaceae</taxon>
        <taxon>Sphingomonas</taxon>
    </lineage>
</organism>
<evidence type="ECO:0000313" key="8">
    <source>
        <dbReference type="Proteomes" id="UP000560131"/>
    </source>
</evidence>
<dbReference type="PROSITE" id="PS51257">
    <property type="entry name" value="PROKAR_LIPOPROTEIN"/>
    <property type="match status" value="1"/>
</dbReference>
<reference evidence="6 7" key="3">
    <citation type="submission" date="2020-08" db="EMBL/GenBank/DDBJ databases">
        <authorList>
            <person name="Partida-Martinez L."/>
            <person name="Huntemann M."/>
            <person name="Clum A."/>
            <person name="Wang J."/>
            <person name="Palaniappan K."/>
            <person name="Ritter S."/>
            <person name="Chen I.-M."/>
            <person name="Stamatis D."/>
            <person name="Reddy T."/>
            <person name="O'Malley R."/>
            <person name="Daum C."/>
            <person name="Shapiro N."/>
            <person name="Ivanova N."/>
            <person name="Kyrpides N."/>
            <person name="Woyke T."/>
        </authorList>
    </citation>
    <scope>NUCLEOTIDE SEQUENCE [LARGE SCALE GENOMIC DNA]</scope>
    <source>
        <strain evidence="6 7">AS3.13</strain>
    </source>
</reference>
<dbReference type="GO" id="GO:0015159">
    <property type="term" value="F:polysaccharide transmembrane transporter activity"/>
    <property type="evidence" value="ECO:0007669"/>
    <property type="project" value="InterPro"/>
</dbReference>
<protein>
    <submittedName>
        <fullName evidence="6">Polysaccharide export outer membrane protein</fullName>
    </submittedName>
</protein>
<dbReference type="AlphaFoldDB" id="A0A7X0JCP1"/>
<sequence length="193" mass="20587">MTRLAMMLSAVALLSGCAGRGGDLPLQPASALGRERATPVDATYQLGVGDQIALAVYGEPDLTRTYAINPNGTIEVPLAGTIKAQGMTIDAVSALIRDRLADGYLRNPSVTGSIVTYRPFYILGEVNKPGQYPYQTGMTLEGAVALAGGYTYRAQKNHVFIRPETGGGETKVEATPEMAVRPGDTIRFAERFF</sequence>
<dbReference type="Pfam" id="PF10531">
    <property type="entry name" value="SLBB"/>
    <property type="match status" value="1"/>
</dbReference>
<evidence type="ECO:0000313" key="6">
    <source>
        <dbReference type="EMBL" id="MBB6505176.1"/>
    </source>
</evidence>
<evidence type="ECO:0000259" key="4">
    <source>
        <dbReference type="Pfam" id="PF10531"/>
    </source>
</evidence>
<keyword evidence="1 2" id="KW-0732">Signal</keyword>
<feature type="domain" description="Soluble ligand binding" evidence="4">
    <location>
        <begin position="120"/>
        <end position="168"/>
    </location>
</feature>
<gene>
    <name evidence="6" type="ORF">F4693_002163</name>
    <name evidence="5" type="ORF">FHS97_002116</name>
</gene>
<evidence type="ECO:0000259" key="3">
    <source>
        <dbReference type="Pfam" id="PF02563"/>
    </source>
</evidence>
<dbReference type="EMBL" id="JACHBT010000010">
    <property type="protein sequence ID" value="MBB6505176.1"/>
    <property type="molecule type" value="Genomic_DNA"/>
</dbReference>
<dbReference type="RefSeq" id="WP_184036890.1">
    <property type="nucleotide sequence ID" value="NZ_BAABAR010000020.1"/>
</dbReference>
<dbReference type="InterPro" id="IPR003715">
    <property type="entry name" value="Poly_export_N"/>
</dbReference>
<dbReference type="EMBL" id="JACIJN010000006">
    <property type="protein sequence ID" value="MBB5726180.1"/>
    <property type="molecule type" value="Genomic_DNA"/>
</dbReference>
<dbReference type="Proteomes" id="UP000522313">
    <property type="component" value="Unassembled WGS sequence"/>
</dbReference>
<reference evidence="6 7" key="2">
    <citation type="submission" date="2020-08" db="EMBL/GenBank/DDBJ databases">
        <title>The Agave Microbiome: Exploring the role of microbial communities in plant adaptations to desert environments.</title>
        <authorList>
            <person name="Partida-Martinez L.P."/>
        </authorList>
    </citation>
    <scope>NUCLEOTIDE SEQUENCE [LARGE SCALE GENOMIC DNA]</scope>
    <source>
        <strain evidence="6 7">AS3.13</strain>
    </source>
</reference>
<feature type="chain" id="PRO_5044441114" evidence="2">
    <location>
        <begin position="21"/>
        <end position="193"/>
    </location>
</feature>
<dbReference type="SUPFAM" id="SSF142984">
    <property type="entry name" value="Nqo1 middle domain-like"/>
    <property type="match status" value="1"/>
</dbReference>
<dbReference type="Proteomes" id="UP000560131">
    <property type="component" value="Unassembled WGS sequence"/>
</dbReference>
<proteinExistence type="predicted"/>
<dbReference type="Pfam" id="PF02563">
    <property type="entry name" value="Poly_export"/>
    <property type="match status" value="1"/>
</dbReference>
<comment type="caution">
    <text evidence="6">The sequence shown here is derived from an EMBL/GenBank/DDBJ whole genome shotgun (WGS) entry which is preliminary data.</text>
</comment>
<dbReference type="PANTHER" id="PTHR33619">
    <property type="entry name" value="POLYSACCHARIDE EXPORT PROTEIN GFCE-RELATED"/>
    <property type="match status" value="1"/>
</dbReference>
<accession>A0A7X0JCP1</accession>
<evidence type="ECO:0000313" key="5">
    <source>
        <dbReference type="EMBL" id="MBB5726180.1"/>
    </source>
</evidence>
<dbReference type="Gene3D" id="3.30.1950.10">
    <property type="entry name" value="wza like domain"/>
    <property type="match status" value="1"/>
</dbReference>
<evidence type="ECO:0000256" key="1">
    <source>
        <dbReference type="ARBA" id="ARBA00022729"/>
    </source>
</evidence>
<evidence type="ECO:0000313" key="7">
    <source>
        <dbReference type="Proteomes" id="UP000522313"/>
    </source>
</evidence>
<name>A0A7X0JCP1_9SPHN</name>
<feature type="domain" description="Polysaccharide export protein N-terminal" evidence="3">
    <location>
        <begin position="39"/>
        <end position="111"/>
    </location>
</feature>
<evidence type="ECO:0000256" key="2">
    <source>
        <dbReference type="SAM" id="SignalP"/>
    </source>
</evidence>
<feature type="signal peptide" evidence="2">
    <location>
        <begin position="1"/>
        <end position="20"/>
    </location>
</feature>
<dbReference type="InterPro" id="IPR019554">
    <property type="entry name" value="Soluble_ligand-bd"/>
</dbReference>
<reference evidence="5 8" key="1">
    <citation type="submission" date="2020-08" db="EMBL/GenBank/DDBJ databases">
        <title>Genomic Encyclopedia of Type Strains, Phase IV (KMG-IV): sequencing the most valuable type-strain genomes for metagenomic binning, comparative biology and taxonomic classification.</title>
        <authorList>
            <person name="Goeker M."/>
        </authorList>
    </citation>
    <scope>NUCLEOTIDE SEQUENCE [LARGE SCALE GENOMIC DNA]</scope>
    <source>
        <strain evidence="5 8">DSM 101535</strain>
    </source>
</reference>
<keyword evidence="8" id="KW-1185">Reference proteome</keyword>